<evidence type="ECO:0000313" key="3">
    <source>
        <dbReference type="EnsemblMetazoa" id="ENSAATROPP000237"/>
    </source>
</evidence>
<proteinExistence type="predicted"/>
<dbReference type="Proteomes" id="UP000075880">
    <property type="component" value="Unassembled WGS sequence"/>
</dbReference>
<keyword evidence="1" id="KW-0732">Signal</keyword>
<sequence>MCLNMGKKLSFFLLLAIIGIGSVDAQSQNQKCAQNGEYCLTHNDCCSGSCLSFSYKCVPVPPSVSFGTTLVPVQSSTIDTANRFGGDDGGASLTQKTCALNGEYCLTHVECCSGSCLSFSYKCVPLSQAGSTLTGSQDSAQSTLSFSNRVGEESTTVFTKTTASSATTPKQCAGIGEYCLTPNDCCSGSCLSFSYKCVTNHQLKIPAPSNTITAVENGFANRLGGSSNSNINTEKCAAVGEYCLTSSECCSKSCLSFAYKCVNRYDLASAPGQIATTPIAVENRFGESSSSIAGTVNRQCTSNGLYCFHNQECCSGACFKSVCSTEIRLGVPESELTQASVANGPFVLVKDLDDLINRFGGETQAKQQTGGRQALMCKEAGDTCARHEDCCTRNCHSYRRKCVN</sequence>
<evidence type="ECO:0000256" key="1">
    <source>
        <dbReference type="SAM" id="SignalP"/>
    </source>
</evidence>
<dbReference type="AlphaFoldDB" id="A0AAG5CN48"/>
<evidence type="ECO:0000259" key="2">
    <source>
        <dbReference type="Pfam" id="PF11703"/>
    </source>
</evidence>
<reference evidence="3" key="1">
    <citation type="submission" date="2024-04" db="UniProtKB">
        <authorList>
            <consortium name="EnsemblMetazoa"/>
        </authorList>
    </citation>
    <scope>IDENTIFICATION</scope>
    <source>
        <strain evidence="3">EBRO</strain>
    </source>
</reference>
<accession>A0AAG5CN48</accession>
<dbReference type="InterPro" id="IPR021712">
    <property type="entry name" value="UPF0506"/>
</dbReference>
<evidence type="ECO:0000313" key="4">
    <source>
        <dbReference type="Proteomes" id="UP000075880"/>
    </source>
</evidence>
<feature type="domain" description="UPF0506" evidence="2">
    <location>
        <begin position="282"/>
        <end position="323"/>
    </location>
</feature>
<protein>
    <recommendedName>
        <fullName evidence="2">UPF0506 domain-containing protein</fullName>
    </recommendedName>
</protein>
<dbReference type="EnsemblMetazoa" id="ENSAATROPT000249">
    <property type="protein sequence ID" value="ENSAATROPP000237"/>
    <property type="gene ID" value="ENSAATROPG000202"/>
</dbReference>
<feature type="chain" id="PRO_5042501594" description="UPF0506 domain-containing protein" evidence="1">
    <location>
        <begin position="26"/>
        <end position="404"/>
    </location>
</feature>
<keyword evidence="4" id="KW-1185">Reference proteome</keyword>
<dbReference type="Pfam" id="PF11703">
    <property type="entry name" value="UPF0506"/>
    <property type="match status" value="1"/>
</dbReference>
<name>A0AAG5CN48_ANOAO</name>
<organism evidence="3 4">
    <name type="scientific">Anopheles atroparvus</name>
    <name type="common">European mosquito</name>
    <dbReference type="NCBI Taxonomy" id="41427"/>
    <lineage>
        <taxon>Eukaryota</taxon>
        <taxon>Metazoa</taxon>
        <taxon>Ecdysozoa</taxon>
        <taxon>Arthropoda</taxon>
        <taxon>Hexapoda</taxon>
        <taxon>Insecta</taxon>
        <taxon>Pterygota</taxon>
        <taxon>Neoptera</taxon>
        <taxon>Endopterygota</taxon>
        <taxon>Diptera</taxon>
        <taxon>Nematocera</taxon>
        <taxon>Culicoidea</taxon>
        <taxon>Culicidae</taxon>
        <taxon>Anophelinae</taxon>
        <taxon>Anopheles</taxon>
    </lineage>
</organism>
<feature type="signal peptide" evidence="1">
    <location>
        <begin position="1"/>
        <end position="25"/>
    </location>
</feature>